<dbReference type="STRING" id="570156.AOG27_15600"/>
<evidence type="ECO:0000313" key="9">
    <source>
        <dbReference type="Proteomes" id="UP000050378"/>
    </source>
</evidence>
<comment type="similarity">
    <text evidence="2">Belongs to the DoxX family.</text>
</comment>
<evidence type="ECO:0000256" key="7">
    <source>
        <dbReference type="SAM" id="Phobius"/>
    </source>
</evidence>
<accession>A0A0P7EHH5</accession>
<keyword evidence="6 7" id="KW-0472">Membrane</keyword>
<comment type="subcellular location">
    <subcellularLocation>
        <location evidence="1">Cell membrane</location>
        <topology evidence="1">Multi-pass membrane protein</topology>
    </subcellularLocation>
</comment>
<dbReference type="PANTHER" id="PTHR33452">
    <property type="entry name" value="OXIDOREDUCTASE CATD-RELATED"/>
    <property type="match status" value="1"/>
</dbReference>
<feature type="transmembrane region" description="Helical" evidence="7">
    <location>
        <begin position="198"/>
        <end position="216"/>
    </location>
</feature>
<dbReference type="RefSeq" id="WP_054553943.1">
    <property type="nucleotide sequence ID" value="NZ_LJTC01000010.1"/>
</dbReference>
<evidence type="ECO:0000256" key="5">
    <source>
        <dbReference type="ARBA" id="ARBA00022989"/>
    </source>
</evidence>
<feature type="transmembrane region" description="Helical" evidence="7">
    <location>
        <begin position="26"/>
        <end position="46"/>
    </location>
</feature>
<name>A0A0P7EHH5_9GAMM</name>
<proteinExistence type="inferred from homology"/>
<dbReference type="PATRIC" id="fig|570156.3.peg.4210"/>
<dbReference type="GO" id="GO:0005886">
    <property type="term" value="C:plasma membrane"/>
    <property type="evidence" value="ECO:0007669"/>
    <property type="project" value="UniProtKB-SubCell"/>
</dbReference>
<evidence type="ECO:0000256" key="2">
    <source>
        <dbReference type="ARBA" id="ARBA00006679"/>
    </source>
</evidence>
<dbReference type="OrthoDB" id="346004at2"/>
<evidence type="ECO:0000256" key="1">
    <source>
        <dbReference type="ARBA" id="ARBA00004651"/>
    </source>
</evidence>
<feature type="transmembrane region" description="Helical" evidence="7">
    <location>
        <begin position="81"/>
        <end position="103"/>
    </location>
</feature>
<evidence type="ECO:0000256" key="4">
    <source>
        <dbReference type="ARBA" id="ARBA00022692"/>
    </source>
</evidence>
<organism evidence="8 9">
    <name type="scientific">Pseudoalteromonas lipolytica</name>
    <dbReference type="NCBI Taxonomy" id="570156"/>
    <lineage>
        <taxon>Bacteria</taxon>
        <taxon>Pseudomonadati</taxon>
        <taxon>Pseudomonadota</taxon>
        <taxon>Gammaproteobacteria</taxon>
        <taxon>Alteromonadales</taxon>
        <taxon>Pseudoalteromonadaceae</taxon>
        <taxon>Pseudoalteromonas</taxon>
    </lineage>
</organism>
<reference evidence="8 9" key="1">
    <citation type="submission" date="2015-09" db="EMBL/GenBank/DDBJ databases">
        <title>Draft Genome Sequence of Pseudoalteromonas lipolytica UCD-48B.</title>
        <authorList>
            <person name="Krusor M."/>
            <person name="Coil D.A."/>
            <person name="Lang J.M."/>
            <person name="Eisen J.A."/>
            <person name="Alexiev A."/>
        </authorList>
    </citation>
    <scope>NUCLEOTIDE SEQUENCE [LARGE SCALE GENOMIC DNA]</scope>
    <source>
        <strain evidence="8 9">UCD-48B</strain>
    </source>
</reference>
<keyword evidence="3" id="KW-1003">Cell membrane</keyword>
<dbReference type="AlphaFoldDB" id="A0A0P7EHH5"/>
<dbReference type="InterPro" id="IPR032808">
    <property type="entry name" value="DoxX"/>
</dbReference>
<evidence type="ECO:0000313" key="8">
    <source>
        <dbReference type="EMBL" id="KPM82729.1"/>
    </source>
</evidence>
<keyword evidence="5 7" id="KW-1133">Transmembrane helix</keyword>
<feature type="transmembrane region" description="Helical" evidence="7">
    <location>
        <begin position="110"/>
        <end position="130"/>
    </location>
</feature>
<sequence length="236" mass="26193">MLNTHLIPLYQHTLKKLQFLDGLPSLLIRLILAPVMIIAGFNKLALSGDVTHLYQYFLASEDIVAWFGNSDWGLGLPMPSILAFLAAWTEFLGGIFILLGLFTRLTAIPLMITMLVAATTVHASNGWFAVTPTDASTSPARVLNWLAIPGSEASLVNSDEASERLTKMRELLETHGYTEYLYAKGKPVILNNGIEFSAIYFVMLLSLFFTGGGRYVSLDYWLTRKVSNSFLAHKDK</sequence>
<evidence type="ECO:0000256" key="6">
    <source>
        <dbReference type="ARBA" id="ARBA00023136"/>
    </source>
</evidence>
<comment type="caution">
    <text evidence="8">The sequence shown here is derived from an EMBL/GenBank/DDBJ whole genome shotgun (WGS) entry which is preliminary data.</text>
</comment>
<protein>
    <submittedName>
        <fullName evidence="8">Quinol oxidase</fullName>
    </submittedName>
</protein>
<dbReference type="Proteomes" id="UP000050378">
    <property type="component" value="Unassembled WGS sequence"/>
</dbReference>
<dbReference type="EMBL" id="LJTC01000010">
    <property type="protein sequence ID" value="KPM82729.1"/>
    <property type="molecule type" value="Genomic_DNA"/>
</dbReference>
<gene>
    <name evidence="8" type="ORF">AOG27_15600</name>
</gene>
<dbReference type="Pfam" id="PF07681">
    <property type="entry name" value="DoxX"/>
    <property type="match status" value="1"/>
</dbReference>
<dbReference type="InterPro" id="IPR051907">
    <property type="entry name" value="DoxX-like_oxidoreductase"/>
</dbReference>
<evidence type="ECO:0000256" key="3">
    <source>
        <dbReference type="ARBA" id="ARBA00022475"/>
    </source>
</evidence>
<dbReference type="PANTHER" id="PTHR33452:SF19">
    <property type="entry name" value="DOXX FAMILY PROTEIN"/>
    <property type="match status" value="1"/>
</dbReference>
<keyword evidence="4 7" id="KW-0812">Transmembrane</keyword>